<dbReference type="Proteomes" id="UP000835792">
    <property type="component" value="Unassembled WGS sequence"/>
</dbReference>
<dbReference type="Pfam" id="PF13018">
    <property type="entry name" value="ESPR"/>
    <property type="match status" value="1"/>
</dbReference>
<dbReference type="InterPro" id="IPR024973">
    <property type="entry name" value="ESPR"/>
</dbReference>
<dbReference type="InterPro" id="IPR030930">
    <property type="entry name" value="AIDA"/>
</dbReference>
<dbReference type="EMBL" id="CAHPRB010000010">
    <property type="protein sequence ID" value="CAB5583153.1"/>
    <property type="molecule type" value="Genomic_DNA"/>
</dbReference>
<sequence length="840" mass="86356">MNKNFNIVWNTARNMYVVASEFAQGDSQIKSQARAAGIATLLGLLSGPAMADYTPTVAVGESVTGETLNQGDIQRVYGNASDTAIEGGRQEVFGQSSGATVTLDGWISVWNGGGITNITSNGGTVSVNDGGTATDITFTDGGRFYTNGSAIATNVVLAENTSFQSSTSATVSGMNGDGTTFSIANGLANNIILNTYDSSFYVYDGSTATDITVNSGYLGIDGGAEAEGVTVKDGSIYIADDAIVNDVELFSDANMDVSTDASVTGTHKEGGAFDITDNTAKNVWITGGGLLTVKKDGISIDTVLSGVDSTQSVTGIAKHTTISSGAMNIIKKTGIAEDSVINAWGSEWINSGESINATINDGGKQIVYGGGLAESSTVNDGGTLKVCGGNGGCDVLDGNPVPGEGTAINATVNSGGTLWLESGDAILEGTTLIKTGAIVNAVTGVITNNGILDYDLDAGASRTESNTIQGIGSLQKTGQGTLLLTGNNTYAGDTLVDEGTLWLADSAVIGVPTVSGSSSQLMGYRPSGSVSVAAGATLGGSGVINDDVSNAGNIAISQSNETGHTLTINGNYTGNNGTLSLNTQLGDDASPTDKLLISGDTAGTTTVFVTNTGGDGALTTQGIEVIDVGGQSDGVFTQGNQVQVGLYEYRLYQDGGDWYLHSQTVTPVNPDDGGDVTPVNPDDGGNAVPVDPQYRADIGAYLGNQWMARNLQMQTLYDREGSQLRTDDGSMWMRFKAGDASSQAANGHVDIDNNYSQLQIGGDILSWDDSVQSLKAGLMVSYINADTDSTGNRGADGSQFSASGNVAGYNLGAYATWFADAKDHSGLYVDSWYQYGLYNM</sequence>
<dbReference type="InterPro" id="IPR006315">
    <property type="entry name" value="OM_autotransptr_brl_dom"/>
</dbReference>
<dbReference type="InterPro" id="IPR011050">
    <property type="entry name" value="Pectin_lyase_fold/virulence"/>
</dbReference>
<dbReference type="InterPro" id="IPR036709">
    <property type="entry name" value="Autotransporte_beta_dom_sf"/>
</dbReference>
<feature type="domain" description="Autotransporter" evidence="3">
    <location>
        <begin position="724"/>
        <end position="840"/>
    </location>
</feature>
<dbReference type="PANTHER" id="PTHR35037">
    <property type="entry name" value="C-TERMINAL REGION OF AIDA-LIKE PROTEIN"/>
    <property type="match status" value="1"/>
</dbReference>
<dbReference type="PROSITE" id="PS51208">
    <property type="entry name" value="AUTOTRANSPORTER"/>
    <property type="match status" value="1"/>
</dbReference>
<dbReference type="NCBIfam" id="TIGR02601">
    <property type="entry name" value="autotrns_rpt"/>
    <property type="match status" value="1"/>
</dbReference>
<reference evidence="4" key="1">
    <citation type="submission" date="2020-05" db="EMBL/GenBank/DDBJ databases">
        <authorList>
            <person name="Delgado-Blas J."/>
        </authorList>
    </citation>
    <scope>NUCLEOTIDE SEQUENCE</scope>
    <source>
        <strain evidence="4">BB1468</strain>
    </source>
</reference>
<comment type="caution">
    <text evidence="4">The sequence shown here is derived from an EMBL/GenBank/DDBJ whole genome shotgun (WGS) entry which is preliminary data.</text>
</comment>
<dbReference type="InterPro" id="IPR005546">
    <property type="entry name" value="Autotransporte_beta"/>
</dbReference>
<dbReference type="InterPro" id="IPR012332">
    <property type="entry name" value="Autotransporter_pectin_lyase_C"/>
</dbReference>
<dbReference type="RefSeq" id="WP_239175384.1">
    <property type="nucleotide sequence ID" value="NZ_CAHPRB010000010.1"/>
</dbReference>
<organism evidence="4 5">
    <name type="scientific">Citrobacter youngae</name>
    <dbReference type="NCBI Taxonomy" id="133448"/>
    <lineage>
        <taxon>Bacteria</taxon>
        <taxon>Pseudomonadati</taxon>
        <taxon>Pseudomonadota</taxon>
        <taxon>Gammaproteobacteria</taxon>
        <taxon>Enterobacterales</taxon>
        <taxon>Enterobacteriaceae</taxon>
        <taxon>Citrobacter</taxon>
        <taxon>Citrobacter freundii complex</taxon>
    </lineage>
</organism>
<evidence type="ECO:0000313" key="5">
    <source>
        <dbReference type="Proteomes" id="UP000835792"/>
    </source>
</evidence>
<keyword evidence="1" id="KW-0732">Signal</keyword>
<dbReference type="SUPFAM" id="SSF51126">
    <property type="entry name" value="Pectin lyase-like"/>
    <property type="match status" value="1"/>
</dbReference>
<dbReference type="Pfam" id="PF16168">
    <property type="entry name" value="AIDA"/>
    <property type="match status" value="2"/>
</dbReference>
<dbReference type="SUPFAM" id="SSF103515">
    <property type="entry name" value="Autotransporter"/>
    <property type="match status" value="1"/>
</dbReference>
<protein>
    <submittedName>
        <fullName evidence="4">Outer membrane protein IcsA autotransporter</fullName>
    </submittedName>
</protein>
<gene>
    <name evidence="4" type="primary">icsA_2</name>
    <name evidence="4" type="ORF">GHA_03171</name>
</gene>
<dbReference type="InterPro" id="IPR051551">
    <property type="entry name" value="Autotransporter_adhesion"/>
</dbReference>
<evidence type="ECO:0000256" key="2">
    <source>
        <dbReference type="ARBA" id="ARBA00023026"/>
    </source>
</evidence>
<evidence type="ECO:0000256" key="1">
    <source>
        <dbReference type="ARBA" id="ARBA00022729"/>
    </source>
</evidence>
<dbReference type="NCBIfam" id="TIGR04415">
    <property type="entry name" value="O_hepto_targRPT"/>
    <property type="match status" value="2"/>
</dbReference>
<dbReference type="Gene3D" id="2.40.128.130">
    <property type="entry name" value="Autotransporter beta-domain"/>
    <property type="match status" value="1"/>
</dbReference>
<dbReference type="InterPro" id="IPR013425">
    <property type="entry name" value="Autotrns_rpt"/>
</dbReference>
<keyword evidence="2" id="KW-0843">Virulence</keyword>
<dbReference type="InterPro" id="IPR043990">
    <property type="entry name" value="AC_1"/>
</dbReference>
<evidence type="ECO:0000313" key="4">
    <source>
        <dbReference type="EMBL" id="CAB5583153.1"/>
    </source>
</evidence>
<accession>A0ABN7GP31</accession>
<dbReference type="Pfam" id="PF12951">
    <property type="entry name" value="PATR"/>
    <property type="match status" value="1"/>
</dbReference>
<dbReference type="Pfam" id="PF18883">
    <property type="entry name" value="AC_1"/>
    <property type="match status" value="1"/>
</dbReference>
<dbReference type="Gene3D" id="2.160.20.20">
    <property type="match status" value="2"/>
</dbReference>
<keyword evidence="5" id="KW-1185">Reference proteome</keyword>
<dbReference type="CDD" id="cd01344">
    <property type="entry name" value="PL2_Passenger_AT"/>
    <property type="match status" value="1"/>
</dbReference>
<name>A0ABN7GP31_9ENTR</name>
<proteinExistence type="predicted"/>
<dbReference type="NCBIfam" id="TIGR01414">
    <property type="entry name" value="autotrans_barl"/>
    <property type="match status" value="1"/>
</dbReference>
<dbReference type="PANTHER" id="PTHR35037:SF3">
    <property type="entry name" value="C-TERMINAL REGION OF AIDA-LIKE PROTEIN"/>
    <property type="match status" value="1"/>
</dbReference>
<evidence type="ECO:0000259" key="3">
    <source>
        <dbReference type="PROSITE" id="PS51208"/>
    </source>
</evidence>